<dbReference type="InterPro" id="IPR044651">
    <property type="entry name" value="OTSB-like"/>
</dbReference>
<dbReference type="RefSeq" id="WP_013030647.1">
    <property type="nucleotide sequence ID" value="NC_013959.1"/>
</dbReference>
<evidence type="ECO:0000256" key="1">
    <source>
        <dbReference type="ARBA" id="ARBA00005199"/>
    </source>
</evidence>
<dbReference type="InterPro" id="IPR003337">
    <property type="entry name" value="Trehalose_PPase"/>
</dbReference>
<dbReference type="STRING" id="580332.Slit_2524"/>
<evidence type="ECO:0000256" key="4">
    <source>
        <dbReference type="RuleBase" id="RU361117"/>
    </source>
</evidence>
<dbReference type="Proteomes" id="UP000001625">
    <property type="component" value="Chromosome"/>
</dbReference>
<dbReference type="EMBL" id="CP001965">
    <property type="protein sequence ID" value="ADE12749.1"/>
    <property type="molecule type" value="Genomic_DNA"/>
</dbReference>
<keyword evidence="4" id="KW-0460">Magnesium</keyword>
<comment type="similarity">
    <text evidence="2 4">Belongs to the trehalose phosphatase family.</text>
</comment>
<dbReference type="CDD" id="cd01627">
    <property type="entry name" value="HAD_TPP"/>
    <property type="match status" value="1"/>
</dbReference>
<comment type="cofactor">
    <cofactor evidence="4">
        <name>Mg(2+)</name>
        <dbReference type="ChEBI" id="CHEBI:18420"/>
    </cofactor>
</comment>
<dbReference type="PANTHER" id="PTHR43768">
    <property type="entry name" value="TREHALOSE 6-PHOSPHATE PHOSPHATASE"/>
    <property type="match status" value="1"/>
</dbReference>
<dbReference type="Gene3D" id="3.40.50.1000">
    <property type="entry name" value="HAD superfamily/HAD-like"/>
    <property type="match status" value="1"/>
</dbReference>
<comment type="catalytic activity">
    <reaction evidence="4">
        <text>alpha,alpha-trehalose 6-phosphate + H2O = alpha,alpha-trehalose + phosphate</text>
        <dbReference type="Rhea" id="RHEA:23420"/>
        <dbReference type="ChEBI" id="CHEBI:15377"/>
        <dbReference type="ChEBI" id="CHEBI:16551"/>
        <dbReference type="ChEBI" id="CHEBI:43474"/>
        <dbReference type="ChEBI" id="CHEBI:58429"/>
        <dbReference type="EC" id="3.1.3.12"/>
    </reaction>
</comment>
<evidence type="ECO:0000313" key="6">
    <source>
        <dbReference type="Proteomes" id="UP000001625"/>
    </source>
</evidence>
<dbReference type="InterPro" id="IPR023214">
    <property type="entry name" value="HAD_sf"/>
</dbReference>
<keyword evidence="4" id="KW-0479">Metal-binding</keyword>
<accession>D5CN52</accession>
<dbReference type="eggNOG" id="COG1877">
    <property type="taxonomic scope" value="Bacteria"/>
</dbReference>
<comment type="function">
    <text evidence="4">Removes the phosphate from trehalose 6-phosphate to produce free trehalose.</text>
</comment>
<dbReference type="UniPathway" id="UPA00299"/>
<comment type="pathway">
    <text evidence="1 4">Glycan biosynthesis; trehalose biosynthesis.</text>
</comment>
<name>D5CN52_SIDLE</name>
<dbReference type="Pfam" id="PF02358">
    <property type="entry name" value="Trehalose_PPase"/>
    <property type="match status" value="1"/>
</dbReference>
<dbReference type="HOGENOM" id="CLU_037265_2_0_4"/>
<dbReference type="GO" id="GO:0004805">
    <property type="term" value="F:trehalose-phosphatase activity"/>
    <property type="evidence" value="ECO:0007669"/>
    <property type="project" value="UniProtKB-EC"/>
</dbReference>
<evidence type="ECO:0000256" key="2">
    <source>
        <dbReference type="ARBA" id="ARBA00008770"/>
    </source>
</evidence>
<dbReference type="KEGG" id="slt:Slit_2524"/>
<reference evidence="5 6" key="1">
    <citation type="submission" date="2010-03" db="EMBL/GenBank/DDBJ databases">
        <title>Complete sequence of Sideroxydans lithotrophicus ES-1.</title>
        <authorList>
            <consortium name="US DOE Joint Genome Institute"/>
            <person name="Lucas S."/>
            <person name="Copeland A."/>
            <person name="Lapidus A."/>
            <person name="Cheng J.-F."/>
            <person name="Bruce D."/>
            <person name="Goodwin L."/>
            <person name="Pitluck S."/>
            <person name="Munk A.C."/>
            <person name="Detter J.C."/>
            <person name="Han C."/>
            <person name="Tapia R."/>
            <person name="Larimer F."/>
            <person name="Land M."/>
            <person name="Hauser L."/>
            <person name="Kyrpides N."/>
            <person name="Ivanova N."/>
            <person name="Emerson D."/>
            <person name="Woyke T."/>
        </authorList>
    </citation>
    <scope>NUCLEOTIDE SEQUENCE [LARGE SCALE GENOMIC DNA]</scope>
    <source>
        <strain evidence="5 6">ES-1</strain>
    </source>
</reference>
<sequence>MRTSSPPSASVDWAYFLDVDGTLIDIADTPGAAFVDTELLDLIARLYQESGGAMALVSGRSISDLEHLLGSLHLPLAGQHGLERRDAAGRLWIHAATPEAKCTIKEALAPVLVQYPGLLLEDKGLTLALHYRQAPHLAAYAHRLMGQLANDADAGLEVQPGKRVAEVKPSGIDKGTAVSEYLKESPFKGRRPVFIGDDLNDEHGFAEVNRLEGISIKVGKGRSCARFRLPDVAAVRRWLGNILKGSE</sequence>
<proteinExistence type="inferred from homology"/>
<dbReference type="PANTHER" id="PTHR43768:SF3">
    <property type="entry name" value="TREHALOSE 6-PHOSPHATE PHOSPHATASE"/>
    <property type="match status" value="1"/>
</dbReference>
<dbReference type="GO" id="GO:0046872">
    <property type="term" value="F:metal ion binding"/>
    <property type="evidence" value="ECO:0007669"/>
    <property type="project" value="UniProtKB-KW"/>
</dbReference>
<protein>
    <recommendedName>
        <fullName evidence="4">Trehalose 6-phosphate phosphatase</fullName>
        <ecNumber evidence="4">3.1.3.12</ecNumber>
    </recommendedName>
</protein>
<evidence type="ECO:0000256" key="3">
    <source>
        <dbReference type="ARBA" id="ARBA00022801"/>
    </source>
</evidence>
<dbReference type="InterPro" id="IPR006379">
    <property type="entry name" value="HAD-SF_hydro_IIB"/>
</dbReference>
<gene>
    <name evidence="5" type="ordered locus">Slit_2524</name>
</gene>
<organism evidence="5 6">
    <name type="scientific">Sideroxydans lithotrophicus (strain ES-1)</name>
    <dbReference type="NCBI Taxonomy" id="580332"/>
    <lineage>
        <taxon>Bacteria</taxon>
        <taxon>Pseudomonadati</taxon>
        <taxon>Pseudomonadota</taxon>
        <taxon>Betaproteobacteria</taxon>
        <taxon>Nitrosomonadales</taxon>
        <taxon>Gallionellaceae</taxon>
        <taxon>Sideroxydans</taxon>
    </lineage>
</organism>
<keyword evidence="6" id="KW-1185">Reference proteome</keyword>
<evidence type="ECO:0000313" key="5">
    <source>
        <dbReference type="EMBL" id="ADE12749.1"/>
    </source>
</evidence>
<dbReference type="SUPFAM" id="SSF56784">
    <property type="entry name" value="HAD-like"/>
    <property type="match status" value="1"/>
</dbReference>
<dbReference type="Gene3D" id="3.30.70.1020">
    <property type="entry name" value="Trehalose-6-phosphate phosphatase related protein, domain 2"/>
    <property type="match status" value="1"/>
</dbReference>
<dbReference type="InterPro" id="IPR036412">
    <property type="entry name" value="HAD-like_sf"/>
</dbReference>
<dbReference type="NCBIfam" id="TIGR01484">
    <property type="entry name" value="HAD-SF-IIB"/>
    <property type="match status" value="1"/>
</dbReference>
<dbReference type="GO" id="GO:0005992">
    <property type="term" value="P:trehalose biosynthetic process"/>
    <property type="evidence" value="ECO:0007669"/>
    <property type="project" value="UniProtKB-UniPathway"/>
</dbReference>
<dbReference type="NCBIfam" id="TIGR00685">
    <property type="entry name" value="T6PP"/>
    <property type="match status" value="1"/>
</dbReference>
<dbReference type="AlphaFoldDB" id="D5CN52"/>
<dbReference type="EC" id="3.1.3.12" evidence="4"/>
<keyword evidence="3 4" id="KW-0378">Hydrolase</keyword>